<proteinExistence type="predicted"/>
<accession>A0A841HVP4</accession>
<evidence type="ECO:0000256" key="2">
    <source>
        <dbReference type="ARBA" id="ARBA00022803"/>
    </source>
</evidence>
<dbReference type="Pfam" id="PF13174">
    <property type="entry name" value="TPR_6"/>
    <property type="match status" value="2"/>
</dbReference>
<dbReference type="AlphaFoldDB" id="A0A841HVP4"/>
<feature type="chain" id="PRO_5032528120" evidence="4">
    <location>
        <begin position="28"/>
        <end position="940"/>
    </location>
</feature>
<dbReference type="EMBL" id="JACHHZ010000006">
    <property type="protein sequence ID" value="MBB6096012.1"/>
    <property type="molecule type" value="Genomic_DNA"/>
</dbReference>
<evidence type="ECO:0000313" key="6">
    <source>
        <dbReference type="Proteomes" id="UP000588068"/>
    </source>
</evidence>
<keyword evidence="2 3" id="KW-0802">TPR repeat</keyword>
<gene>
    <name evidence="5" type="ORF">HNQ60_004903</name>
</gene>
<sequence>MKARNTLASALVAGAVALALGASPVYSAEKKPKPTGTIKDLETRQIQIDKDPPTNVQPQQAIEQYKRFLELQSDNEKMRAEAMRRLGDLQVEVDEAARAAGGDDFNGLENKEAIKLYESLLAAYPKYERNDAVMYQLSRAYESEAQPEKALAVLDKMVTNYPNSKWATEAQFRRGEILFSAARYKDSERAYAAVVAAGPESGYYDQGLYKHGWSLFKQGRGEESVGSFLKVIDRVLTRDGKLRERDSLQRPERELTDDAFRAVAITFYDIDGPASLDAFLKQRGDPVYAHLLYESLGNLYIEKERYQDAALAFEAFAKRRPDDRFAPSLQMRTIEAYQKGGFASLVLEGKQAFVERYAFGSAFWANRTVQDAPEVAAQLKANQKDLAEYYHAQAQKSKKPEDYSVAARWYRAMLDSFPQDAEAPATRYLLGEVLFESGRFAEAAKEYERTAYDYPAHAKSAAAGYAALVAYTKHEATITGESKALWHRQGIESQVMFATSFPEHPESARVLTKADQELFALNDFDRVIEVSQQILERKPPVSTQFQRTASTLLAHSLFDRGRFAESELAYIRVQGFLPANDPDRPAIEERIAASVYKQAEAKQTAGDATGAVDDFLRVAVLAPNAKVSANAEYDAASILLNNKQWDRASQVLESFRRKYPGHQLNPDVTRSLAVAYLETGRAGESAAEFERIAGRTEEPADVRREALWQSATLYEKAGSQANAARVYANYVKQFPSPLDPAQNARQRLADMAKAQNDVRVRSQWINEIIVADKSAGAARTDRSKYLAAKATLETAEPQVAMFTSIKLVVPLDKSLKAKRGAMEKVLATYGQALDYGVAEVTTASNYGMAELYRQLAADLMTSERPKGLDEESREQYDVLLEEQAFPFEEKAIELHETNAARTGDGVYDEWVQRSFDVLAKLKPARYAKAEIGEEYVQAIR</sequence>
<dbReference type="RefSeq" id="WP_184335393.1">
    <property type="nucleotide sequence ID" value="NZ_JACHHZ010000006.1"/>
</dbReference>
<feature type="repeat" description="TPR" evidence="3">
    <location>
        <begin position="290"/>
        <end position="323"/>
    </location>
</feature>
<evidence type="ECO:0000313" key="5">
    <source>
        <dbReference type="EMBL" id="MBB6096012.1"/>
    </source>
</evidence>
<keyword evidence="6" id="KW-1185">Reference proteome</keyword>
<dbReference type="PANTHER" id="PTHR45586:SF1">
    <property type="entry name" value="LIPOPOLYSACCHARIDE ASSEMBLY PROTEIN B"/>
    <property type="match status" value="1"/>
</dbReference>
<dbReference type="Gene3D" id="1.25.40.10">
    <property type="entry name" value="Tetratricopeptide repeat domain"/>
    <property type="match status" value="5"/>
</dbReference>
<evidence type="ECO:0000256" key="3">
    <source>
        <dbReference type="PROSITE-ProRule" id="PRU00339"/>
    </source>
</evidence>
<dbReference type="PANTHER" id="PTHR45586">
    <property type="entry name" value="TPR REPEAT-CONTAINING PROTEIN PA4667"/>
    <property type="match status" value="1"/>
</dbReference>
<protein>
    <submittedName>
        <fullName evidence="5">TolA-binding protein</fullName>
    </submittedName>
</protein>
<organism evidence="5 6">
    <name type="scientific">Povalibacter uvarum</name>
    <dbReference type="NCBI Taxonomy" id="732238"/>
    <lineage>
        <taxon>Bacteria</taxon>
        <taxon>Pseudomonadati</taxon>
        <taxon>Pseudomonadota</taxon>
        <taxon>Gammaproteobacteria</taxon>
        <taxon>Steroidobacterales</taxon>
        <taxon>Steroidobacteraceae</taxon>
        <taxon>Povalibacter</taxon>
    </lineage>
</organism>
<name>A0A841HVP4_9GAMM</name>
<reference evidence="5 6" key="1">
    <citation type="submission" date="2020-08" db="EMBL/GenBank/DDBJ databases">
        <title>Genomic Encyclopedia of Type Strains, Phase IV (KMG-IV): sequencing the most valuable type-strain genomes for metagenomic binning, comparative biology and taxonomic classification.</title>
        <authorList>
            <person name="Goeker M."/>
        </authorList>
    </citation>
    <scope>NUCLEOTIDE SEQUENCE [LARGE SCALE GENOMIC DNA]</scope>
    <source>
        <strain evidence="5 6">DSM 26723</strain>
    </source>
</reference>
<dbReference type="SUPFAM" id="SSF48452">
    <property type="entry name" value="TPR-like"/>
    <property type="match status" value="3"/>
</dbReference>
<dbReference type="PROSITE" id="PS50005">
    <property type="entry name" value="TPR"/>
    <property type="match status" value="1"/>
</dbReference>
<dbReference type="SMART" id="SM00028">
    <property type="entry name" value="TPR"/>
    <property type="match status" value="5"/>
</dbReference>
<dbReference type="InterPro" id="IPR011990">
    <property type="entry name" value="TPR-like_helical_dom_sf"/>
</dbReference>
<evidence type="ECO:0000256" key="1">
    <source>
        <dbReference type="ARBA" id="ARBA00022737"/>
    </source>
</evidence>
<dbReference type="InterPro" id="IPR051012">
    <property type="entry name" value="CellSynth/LPSAsmb/PSIAsmb"/>
</dbReference>
<dbReference type="InterPro" id="IPR019734">
    <property type="entry name" value="TPR_rpt"/>
</dbReference>
<dbReference type="Proteomes" id="UP000588068">
    <property type="component" value="Unassembled WGS sequence"/>
</dbReference>
<comment type="caution">
    <text evidence="5">The sequence shown here is derived from an EMBL/GenBank/DDBJ whole genome shotgun (WGS) entry which is preliminary data.</text>
</comment>
<keyword evidence="4" id="KW-0732">Signal</keyword>
<keyword evidence="1" id="KW-0677">Repeat</keyword>
<feature type="signal peptide" evidence="4">
    <location>
        <begin position="1"/>
        <end position="27"/>
    </location>
</feature>
<evidence type="ECO:0000256" key="4">
    <source>
        <dbReference type="SAM" id="SignalP"/>
    </source>
</evidence>
<dbReference type="Pfam" id="PF13432">
    <property type="entry name" value="TPR_16"/>
    <property type="match status" value="2"/>
</dbReference>